<feature type="transmembrane region" description="Helical" evidence="1">
    <location>
        <begin position="33"/>
        <end position="57"/>
    </location>
</feature>
<keyword evidence="3" id="KW-1185">Reference proteome</keyword>
<feature type="transmembrane region" description="Helical" evidence="1">
    <location>
        <begin position="6"/>
        <end position="26"/>
    </location>
</feature>
<keyword evidence="1" id="KW-0812">Transmembrane</keyword>
<evidence type="ECO:0008006" key="4">
    <source>
        <dbReference type="Google" id="ProtNLM"/>
    </source>
</evidence>
<reference evidence="2 3" key="1">
    <citation type="submission" date="2015-11" db="EMBL/GenBank/DDBJ databases">
        <title>Genomic analysis of 38 Legionella species identifies large and diverse effector repertoires.</title>
        <authorList>
            <person name="Burstein D."/>
            <person name="Amaro F."/>
            <person name="Zusman T."/>
            <person name="Lifshitz Z."/>
            <person name="Cohen O."/>
            <person name="Gilbert J.A."/>
            <person name="Pupko T."/>
            <person name="Shuman H.A."/>
            <person name="Segal G."/>
        </authorList>
    </citation>
    <scope>NUCLEOTIDE SEQUENCE [LARGE SCALE GENOMIC DNA]</scope>
    <source>
        <strain evidence="2 3">ATCC 49506</strain>
    </source>
</reference>
<proteinExistence type="predicted"/>
<evidence type="ECO:0000256" key="1">
    <source>
        <dbReference type="SAM" id="Phobius"/>
    </source>
</evidence>
<accession>A0A0W0X3Z6</accession>
<evidence type="ECO:0000313" key="3">
    <source>
        <dbReference type="Proteomes" id="UP000054725"/>
    </source>
</evidence>
<name>A0A0W0X3Z6_9GAMM</name>
<keyword evidence="1" id="KW-0472">Membrane</keyword>
<dbReference type="EMBL" id="LNYO01000001">
    <property type="protein sequence ID" value="KTD39307.1"/>
    <property type="molecule type" value="Genomic_DNA"/>
</dbReference>
<dbReference type="Proteomes" id="UP000054725">
    <property type="component" value="Unassembled WGS sequence"/>
</dbReference>
<keyword evidence="1" id="KW-1133">Transmembrane helix</keyword>
<dbReference type="STRING" id="45070.Lnau_0074"/>
<evidence type="ECO:0000313" key="2">
    <source>
        <dbReference type="EMBL" id="KTD39307.1"/>
    </source>
</evidence>
<dbReference type="RefSeq" id="WP_058503164.1">
    <property type="nucleotide sequence ID" value="NZ_CAAAIF010000002.1"/>
</dbReference>
<dbReference type="AlphaFoldDB" id="A0A0W0X3Z6"/>
<protein>
    <recommendedName>
        <fullName evidence="4">Transmembrane protein</fullName>
    </recommendedName>
</protein>
<dbReference type="OrthoDB" id="8453239at2"/>
<dbReference type="PATRIC" id="fig|45070.6.peg.76"/>
<sequence length="66" mass="7748">MLGWLVRIFLVISGSITSLFVSRNALNFNIFKMVVAVLLFTLIVFIVAFWPLLINWFKRDKKEKDD</sequence>
<gene>
    <name evidence="2" type="ORF">Lnau_0074</name>
</gene>
<comment type="caution">
    <text evidence="2">The sequence shown here is derived from an EMBL/GenBank/DDBJ whole genome shotgun (WGS) entry which is preliminary data.</text>
</comment>
<organism evidence="2 3">
    <name type="scientific">Legionella nautarum</name>
    <dbReference type="NCBI Taxonomy" id="45070"/>
    <lineage>
        <taxon>Bacteria</taxon>
        <taxon>Pseudomonadati</taxon>
        <taxon>Pseudomonadota</taxon>
        <taxon>Gammaproteobacteria</taxon>
        <taxon>Legionellales</taxon>
        <taxon>Legionellaceae</taxon>
        <taxon>Legionella</taxon>
    </lineage>
</organism>